<reference evidence="2 3" key="1">
    <citation type="journal article" date="2019" name="Sci. Rep.">
        <title>Orb-weaving spider Araneus ventricosus genome elucidates the spidroin gene catalogue.</title>
        <authorList>
            <person name="Kono N."/>
            <person name="Nakamura H."/>
            <person name="Ohtoshi R."/>
            <person name="Moran D.A.P."/>
            <person name="Shinohara A."/>
            <person name="Yoshida Y."/>
            <person name="Fujiwara M."/>
            <person name="Mori M."/>
            <person name="Tomita M."/>
            <person name="Arakawa K."/>
        </authorList>
    </citation>
    <scope>NUCLEOTIDE SEQUENCE [LARGE SCALE GENOMIC DNA]</scope>
</reference>
<evidence type="ECO:0000256" key="1">
    <source>
        <dbReference type="SAM" id="MobiDB-lite"/>
    </source>
</evidence>
<feature type="region of interest" description="Disordered" evidence="1">
    <location>
        <begin position="32"/>
        <end position="55"/>
    </location>
</feature>
<dbReference type="EMBL" id="BGPR01097975">
    <property type="protein sequence ID" value="GBM47447.1"/>
    <property type="molecule type" value="Genomic_DNA"/>
</dbReference>
<dbReference type="AlphaFoldDB" id="A0A4Y2G2F1"/>
<protein>
    <submittedName>
        <fullName evidence="2">Uncharacterized protein</fullName>
    </submittedName>
</protein>
<evidence type="ECO:0000313" key="3">
    <source>
        <dbReference type="Proteomes" id="UP000499080"/>
    </source>
</evidence>
<gene>
    <name evidence="2" type="ORF">AVEN_7701_1</name>
</gene>
<organism evidence="2 3">
    <name type="scientific">Araneus ventricosus</name>
    <name type="common">Orbweaver spider</name>
    <name type="synonym">Epeira ventricosa</name>
    <dbReference type="NCBI Taxonomy" id="182803"/>
    <lineage>
        <taxon>Eukaryota</taxon>
        <taxon>Metazoa</taxon>
        <taxon>Ecdysozoa</taxon>
        <taxon>Arthropoda</taxon>
        <taxon>Chelicerata</taxon>
        <taxon>Arachnida</taxon>
        <taxon>Araneae</taxon>
        <taxon>Araneomorphae</taxon>
        <taxon>Entelegynae</taxon>
        <taxon>Araneoidea</taxon>
        <taxon>Araneidae</taxon>
        <taxon>Araneus</taxon>
    </lineage>
</organism>
<dbReference type="Proteomes" id="UP000499080">
    <property type="component" value="Unassembled WGS sequence"/>
</dbReference>
<accession>A0A4Y2G2F1</accession>
<keyword evidence="3" id="KW-1185">Reference proteome</keyword>
<sequence length="95" mass="10598">MYMDMLHSKWYAGAQFSSRLWGCGSLETSVPVQVSSSDRGSKLRGPSQNGPSVASKRVVNITKLNNQIKVLIANTQRINTHETEEQLLSVCFDRL</sequence>
<name>A0A4Y2G2F1_ARAVE</name>
<evidence type="ECO:0000313" key="2">
    <source>
        <dbReference type="EMBL" id="GBM47447.1"/>
    </source>
</evidence>
<proteinExistence type="predicted"/>
<comment type="caution">
    <text evidence="2">The sequence shown here is derived from an EMBL/GenBank/DDBJ whole genome shotgun (WGS) entry which is preliminary data.</text>
</comment>